<evidence type="ECO:0008006" key="3">
    <source>
        <dbReference type="Google" id="ProtNLM"/>
    </source>
</evidence>
<dbReference type="RefSeq" id="WP_090038567.1">
    <property type="nucleotide sequence ID" value="NZ_FOKI01000003.1"/>
</dbReference>
<dbReference type="OrthoDB" id="1661761at2"/>
<proteinExistence type="predicted"/>
<gene>
    <name evidence="1" type="ORF">SAMN04488528_100350</name>
</gene>
<reference evidence="1 2" key="1">
    <citation type="submission" date="2016-10" db="EMBL/GenBank/DDBJ databases">
        <authorList>
            <person name="de Groot N.N."/>
        </authorList>
    </citation>
    <scope>NUCLEOTIDE SEQUENCE [LARGE SCALE GENOMIC DNA]</scope>
    <source>
        <strain evidence="1 2">DSM 12271</strain>
    </source>
</reference>
<keyword evidence="2" id="KW-1185">Reference proteome</keyword>
<sequence length="434" mass="52071">MDNKIYEKLNEIQNLDDRLALKKILNGLFTSLEEYTKNKFNELEERVFNEVEYIKERYNVFCTMTKRENLDPTNEFLYPILEEDKEEDIYDVSEILENLNEKQSMNMFRVFLKCDYLLLNHIFKNEKMFKGTIKTDKNTYEAYFTLKQNNEYIKKTVELYKMFMNNNIPWTTINNPYIYKMADVVLIKCEEKIKKGESINKISIDFEDYDQYVEYNPVPLWNIKQVLLKSVGFPMPCEDKINYEHILSLKKEGENHGYLVNYEGSNIQYIRFMKDSLIVTSSEEESKKWNVWKVVSRDKFGTEIYDNDVMSNETNKSFVGKLALKNRYNVKTRAELERIISSFKVYKYLEFKHLELEELDEGIFSNEEKIKNSETYNMNEFIVDEIREENINKALILYFKAVDKNNYLNRDILSFLISEAQLLYPEYQCEGRLI</sequence>
<protein>
    <recommendedName>
        <fullName evidence="3">Normocyte-binding protein</fullName>
    </recommendedName>
</protein>
<dbReference type="STRING" id="84698.SAMN04488528_100350"/>
<name>A0A1I0VUS9_9CLOT</name>
<dbReference type="AlphaFoldDB" id="A0A1I0VUS9"/>
<evidence type="ECO:0000313" key="2">
    <source>
        <dbReference type="Proteomes" id="UP000198619"/>
    </source>
</evidence>
<organism evidence="1 2">
    <name type="scientific">Clostridium frigidicarnis</name>
    <dbReference type="NCBI Taxonomy" id="84698"/>
    <lineage>
        <taxon>Bacteria</taxon>
        <taxon>Bacillati</taxon>
        <taxon>Bacillota</taxon>
        <taxon>Clostridia</taxon>
        <taxon>Eubacteriales</taxon>
        <taxon>Clostridiaceae</taxon>
        <taxon>Clostridium</taxon>
    </lineage>
</organism>
<dbReference type="Proteomes" id="UP000198619">
    <property type="component" value="Unassembled WGS sequence"/>
</dbReference>
<accession>A0A1I0VUS9</accession>
<evidence type="ECO:0000313" key="1">
    <source>
        <dbReference type="EMBL" id="SFA80165.1"/>
    </source>
</evidence>
<dbReference type="EMBL" id="FOKI01000003">
    <property type="protein sequence ID" value="SFA80165.1"/>
    <property type="molecule type" value="Genomic_DNA"/>
</dbReference>